<evidence type="ECO:0008006" key="3">
    <source>
        <dbReference type="Google" id="ProtNLM"/>
    </source>
</evidence>
<evidence type="ECO:0000313" key="2">
    <source>
        <dbReference type="Proteomes" id="UP000054761"/>
    </source>
</evidence>
<reference evidence="1 2" key="1">
    <citation type="submission" date="2015-11" db="EMBL/GenBank/DDBJ databases">
        <title>Genomic analysis of 38 Legionella species identifies large and diverse effector repertoires.</title>
        <authorList>
            <person name="Burstein D."/>
            <person name="Amaro F."/>
            <person name="Zusman T."/>
            <person name="Lifshitz Z."/>
            <person name="Cohen O."/>
            <person name="Gilbert J.A."/>
            <person name="Pupko T."/>
            <person name="Shuman H.A."/>
            <person name="Segal G."/>
        </authorList>
    </citation>
    <scope>NUCLEOTIDE SEQUENCE [LARGE SCALE GENOMIC DNA]</scope>
    <source>
        <strain evidence="1 2">Bercovier 4</strain>
    </source>
</reference>
<gene>
    <name evidence="1" type="ORF">Lisr_1543</name>
</gene>
<accession>A0A0W0VMY2</accession>
<organism evidence="1 2">
    <name type="scientific">Legionella israelensis</name>
    <dbReference type="NCBI Taxonomy" id="454"/>
    <lineage>
        <taxon>Bacteria</taxon>
        <taxon>Pseudomonadati</taxon>
        <taxon>Pseudomonadota</taxon>
        <taxon>Gammaproteobacteria</taxon>
        <taxon>Legionellales</taxon>
        <taxon>Legionellaceae</taxon>
        <taxon>Legionella</taxon>
    </lineage>
</organism>
<dbReference type="GeneID" id="39688773"/>
<dbReference type="RefSeq" id="WP_058501899.1">
    <property type="nucleotide sequence ID" value="NZ_CAAAJA010000120.1"/>
</dbReference>
<dbReference type="STRING" id="454.Lisr_1543"/>
<dbReference type="Proteomes" id="UP000054761">
    <property type="component" value="Unassembled WGS sequence"/>
</dbReference>
<dbReference type="NCBIfam" id="NF047593">
    <property type="entry name" value="IS66_ISAeme5_TnpA"/>
    <property type="match status" value="1"/>
</dbReference>
<protein>
    <recommendedName>
        <fullName evidence="3">IS66 family insertion sequence element accessory protein TnpB</fullName>
    </recommendedName>
</protein>
<dbReference type="AlphaFoldDB" id="A0A0W0VMY2"/>
<comment type="caution">
    <text evidence="1">The sequence shown here is derived from an EMBL/GenBank/DDBJ whole genome shotgun (WGS) entry which is preliminary data.</text>
</comment>
<evidence type="ECO:0000313" key="1">
    <source>
        <dbReference type="EMBL" id="KTD21434.1"/>
    </source>
</evidence>
<dbReference type="OrthoDB" id="5769209at2"/>
<sequence>MTDNPKRSRREFWQSHNDSWEVSGLTQAVYCEQQGISHSAFCYWRGRLRPKASKAQRTSPHFLAVKSAVEPTSANTPYEPAIQLMLPNGVRLGISGQTDKVILREVLTFAGAL</sequence>
<dbReference type="EMBL" id="LNYH01000093">
    <property type="protein sequence ID" value="KTD21434.1"/>
    <property type="molecule type" value="Genomic_DNA"/>
</dbReference>
<keyword evidence="2" id="KW-1185">Reference proteome</keyword>
<proteinExistence type="predicted"/>
<dbReference type="PATRIC" id="fig|454.4.peg.1682"/>
<name>A0A0W0VMY2_9GAMM</name>